<dbReference type="GO" id="GO:0016887">
    <property type="term" value="F:ATP hydrolysis activity"/>
    <property type="evidence" value="ECO:0007669"/>
    <property type="project" value="InterPro"/>
</dbReference>
<dbReference type="OrthoDB" id="10909at2157"/>
<evidence type="ECO:0000256" key="4">
    <source>
        <dbReference type="ARBA" id="ARBA00022840"/>
    </source>
</evidence>
<dbReference type="PANTHER" id="PTHR42734">
    <property type="entry name" value="METAL TRANSPORT SYSTEM ATP-BINDING PROTEIN TM_0124-RELATED"/>
    <property type="match status" value="1"/>
</dbReference>
<dbReference type="Gene3D" id="3.40.50.300">
    <property type="entry name" value="P-loop containing nucleotide triphosphate hydrolases"/>
    <property type="match status" value="1"/>
</dbReference>
<dbReference type="PANTHER" id="PTHR42734:SF17">
    <property type="entry name" value="METAL TRANSPORT SYSTEM ATP-BINDING PROTEIN TM_0124-RELATED"/>
    <property type="match status" value="1"/>
</dbReference>
<dbReference type="SUPFAM" id="SSF52540">
    <property type="entry name" value="P-loop containing nucleoside triphosphate hydrolases"/>
    <property type="match status" value="1"/>
</dbReference>
<keyword evidence="4" id="KW-0067">ATP-binding</keyword>
<dbReference type="EMBL" id="JWHL01000013">
    <property type="protein sequence ID" value="MBR1369498.1"/>
    <property type="molecule type" value="Genomic_DNA"/>
</dbReference>
<evidence type="ECO:0000256" key="2">
    <source>
        <dbReference type="ARBA" id="ARBA00022448"/>
    </source>
</evidence>
<dbReference type="InterPro" id="IPR003593">
    <property type="entry name" value="AAA+_ATPase"/>
</dbReference>
<evidence type="ECO:0000256" key="1">
    <source>
        <dbReference type="ARBA" id="ARBA00005417"/>
    </source>
</evidence>
<keyword evidence="2" id="KW-0813">Transport</keyword>
<evidence type="ECO:0000256" key="3">
    <source>
        <dbReference type="ARBA" id="ARBA00022741"/>
    </source>
</evidence>
<dbReference type="InterPro" id="IPR050153">
    <property type="entry name" value="Metal_Ion_Import_ABC"/>
</dbReference>
<dbReference type="InterPro" id="IPR017871">
    <property type="entry name" value="ABC_transporter-like_CS"/>
</dbReference>
<keyword evidence="3" id="KW-0547">Nucleotide-binding</keyword>
<evidence type="ECO:0000313" key="7">
    <source>
        <dbReference type="Proteomes" id="UP000730161"/>
    </source>
</evidence>
<accession>A0A8J7WB51</accession>
<organism evidence="6 7">
    <name type="scientific">Methanocalculus chunghsingensis</name>
    <dbReference type="NCBI Taxonomy" id="156457"/>
    <lineage>
        <taxon>Archaea</taxon>
        <taxon>Methanobacteriati</taxon>
        <taxon>Methanobacteriota</taxon>
        <taxon>Stenosarchaea group</taxon>
        <taxon>Methanomicrobia</taxon>
        <taxon>Methanomicrobiales</taxon>
        <taxon>Methanocalculaceae</taxon>
        <taxon>Methanocalculus</taxon>
    </lineage>
</organism>
<dbReference type="InterPro" id="IPR027417">
    <property type="entry name" value="P-loop_NTPase"/>
</dbReference>
<sequence length="247" mass="27249">MEDVSVRYGQNLVLDCVSWEVWEHDFAAVIGPNGGGKTTLLKALLGLLPLSSGRISIFGHSPGEGRRMVGYVPQFHTFDFSYPITVTEMVMQGRLSHIPGLFRRYRDEDHEAAERALGMVGLFGVGDLPISTLSGGQQQRVIIARALAGEPRLLILDEPTVYVDAPTEEQFFSLIATLLDEMTVIIVTHDIGAISGRVNRIACLNRRLYTHGDAMITDDMLISVYGCPVDLIAHGVPHRVLREHDDV</sequence>
<comment type="similarity">
    <text evidence="1">Belongs to the ABC transporter superfamily.</text>
</comment>
<comment type="caution">
    <text evidence="6">The sequence shown here is derived from an EMBL/GenBank/DDBJ whole genome shotgun (WGS) entry which is preliminary data.</text>
</comment>
<protein>
    <submittedName>
        <fullName evidence="6">ABC transporter</fullName>
    </submittedName>
</protein>
<dbReference type="GO" id="GO:0005524">
    <property type="term" value="F:ATP binding"/>
    <property type="evidence" value="ECO:0007669"/>
    <property type="project" value="UniProtKB-KW"/>
</dbReference>
<dbReference type="InterPro" id="IPR003439">
    <property type="entry name" value="ABC_transporter-like_ATP-bd"/>
</dbReference>
<keyword evidence="7" id="KW-1185">Reference proteome</keyword>
<dbReference type="AlphaFoldDB" id="A0A8J7WB51"/>
<gene>
    <name evidence="6" type="ORF">RJ53_08335</name>
</gene>
<dbReference type="Proteomes" id="UP000730161">
    <property type="component" value="Unassembled WGS sequence"/>
</dbReference>
<dbReference type="SMART" id="SM00382">
    <property type="entry name" value="AAA"/>
    <property type="match status" value="1"/>
</dbReference>
<dbReference type="Pfam" id="PF00005">
    <property type="entry name" value="ABC_tran"/>
    <property type="match status" value="1"/>
</dbReference>
<feature type="domain" description="ABC transporter" evidence="5">
    <location>
        <begin position="1"/>
        <end position="237"/>
    </location>
</feature>
<name>A0A8J7WB51_9EURY</name>
<dbReference type="CDD" id="cd03235">
    <property type="entry name" value="ABC_Metallic_Cations"/>
    <property type="match status" value="1"/>
</dbReference>
<evidence type="ECO:0000313" key="6">
    <source>
        <dbReference type="EMBL" id="MBR1369498.1"/>
    </source>
</evidence>
<reference evidence="6" key="1">
    <citation type="submission" date="2014-12" db="EMBL/GenBank/DDBJ databases">
        <authorList>
            <person name="Huang H.-H."/>
            <person name="Chen S.-C."/>
            <person name="Lai M.-C."/>
        </authorList>
    </citation>
    <scope>NUCLEOTIDE SEQUENCE</scope>
    <source>
        <strain evidence="6">K1F9705b</strain>
    </source>
</reference>
<dbReference type="PROSITE" id="PS00211">
    <property type="entry name" value="ABC_TRANSPORTER_1"/>
    <property type="match status" value="1"/>
</dbReference>
<dbReference type="PROSITE" id="PS50893">
    <property type="entry name" value="ABC_TRANSPORTER_2"/>
    <property type="match status" value="1"/>
</dbReference>
<proteinExistence type="inferred from homology"/>
<evidence type="ECO:0000259" key="5">
    <source>
        <dbReference type="PROSITE" id="PS50893"/>
    </source>
</evidence>